<dbReference type="Pfam" id="PF00196">
    <property type="entry name" value="GerE"/>
    <property type="match status" value="1"/>
</dbReference>
<dbReference type="InterPro" id="IPR039420">
    <property type="entry name" value="WalR-like"/>
</dbReference>
<dbReference type="RefSeq" id="WP_209843382.1">
    <property type="nucleotide sequence ID" value="NZ_JAGGJP010000030.1"/>
</dbReference>
<dbReference type="SMART" id="SM00086">
    <property type="entry name" value="PAC"/>
    <property type="match status" value="2"/>
</dbReference>
<keyword evidence="6" id="KW-1185">Reference proteome</keyword>
<dbReference type="PROSITE" id="PS50043">
    <property type="entry name" value="HTH_LUXR_2"/>
    <property type="match status" value="1"/>
</dbReference>
<comment type="caution">
    <text evidence="5">The sequence shown here is derived from an EMBL/GenBank/DDBJ whole genome shotgun (WGS) entry which is preliminary data.</text>
</comment>
<feature type="domain" description="PAS" evidence="3">
    <location>
        <begin position="6"/>
        <end position="52"/>
    </location>
</feature>
<gene>
    <name evidence="5" type="ORF">ACFPOC_17930</name>
</gene>
<feature type="domain" description="HTH luxR-type" evidence="2">
    <location>
        <begin position="417"/>
        <end position="482"/>
    </location>
</feature>
<dbReference type="Gene3D" id="3.30.450.20">
    <property type="entry name" value="PAS domain"/>
    <property type="match status" value="3"/>
</dbReference>
<proteinExistence type="predicted"/>
<evidence type="ECO:0000313" key="5">
    <source>
        <dbReference type="EMBL" id="MFC5568287.1"/>
    </source>
</evidence>
<dbReference type="InterPro" id="IPR035965">
    <property type="entry name" value="PAS-like_dom_sf"/>
</dbReference>
<name>A0ABW0SHH2_9RHOB</name>
<dbReference type="PROSITE" id="PS50112">
    <property type="entry name" value="PAS"/>
    <property type="match status" value="3"/>
</dbReference>
<dbReference type="SMART" id="SM00421">
    <property type="entry name" value="HTH_LUXR"/>
    <property type="match status" value="1"/>
</dbReference>
<evidence type="ECO:0000313" key="6">
    <source>
        <dbReference type="Proteomes" id="UP001596056"/>
    </source>
</evidence>
<protein>
    <submittedName>
        <fullName evidence="5">PAS domain S-box protein</fullName>
    </submittedName>
</protein>
<dbReference type="Proteomes" id="UP001596056">
    <property type="component" value="Unassembled WGS sequence"/>
</dbReference>
<evidence type="ECO:0000259" key="2">
    <source>
        <dbReference type="PROSITE" id="PS50043"/>
    </source>
</evidence>
<dbReference type="CDD" id="cd06170">
    <property type="entry name" value="LuxR_C_like"/>
    <property type="match status" value="1"/>
</dbReference>
<accession>A0ABW0SHH2</accession>
<evidence type="ECO:0000259" key="3">
    <source>
        <dbReference type="PROSITE" id="PS50112"/>
    </source>
</evidence>
<keyword evidence="1" id="KW-0238">DNA-binding</keyword>
<dbReference type="InterPro" id="IPR001610">
    <property type="entry name" value="PAC"/>
</dbReference>
<dbReference type="EMBL" id="JBHSNA010000034">
    <property type="protein sequence ID" value="MFC5568287.1"/>
    <property type="molecule type" value="Genomic_DNA"/>
</dbReference>
<dbReference type="SUPFAM" id="SSF55785">
    <property type="entry name" value="PYP-like sensor domain (PAS domain)"/>
    <property type="match status" value="3"/>
</dbReference>
<feature type="domain" description="PAS" evidence="3">
    <location>
        <begin position="134"/>
        <end position="182"/>
    </location>
</feature>
<dbReference type="InterPro" id="IPR036388">
    <property type="entry name" value="WH-like_DNA-bd_sf"/>
</dbReference>
<dbReference type="CDD" id="cd00130">
    <property type="entry name" value="PAS"/>
    <property type="match status" value="2"/>
</dbReference>
<evidence type="ECO:0000256" key="1">
    <source>
        <dbReference type="ARBA" id="ARBA00023125"/>
    </source>
</evidence>
<dbReference type="SMART" id="SM00091">
    <property type="entry name" value="PAS"/>
    <property type="match status" value="3"/>
</dbReference>
<evidence type="ECO:0000259" key="4">
    <source>
        <dbReference type="PROSITE" id="PS50113"/>
    </source>
</evidence>
<dbReference type="SUPFAM" id="SSF46894">
    <property type="entry name" value="C-terminal effector domain of the bipartite response regulators"/>
    <property type="match status" value="1"/>
</dbReference>
<organism evidence="5 6">
    <name type="scientific">Rubellimicrobium aerolatum</name>
    <dbReference type="NCBI Taxonomy" id="490979"/>
    <lineage>
        <taxon>Bacteria</taxon>
        <taxon>Pseudomonadati</taxon>
        <taxon>Pseudomonadota</taxon>
        <taxon>Alphaproteobacteria</taxon>
        <taxon>Rhodobacterales</taxon>
        <taxon>Roseobacteraceae</taxon>
        <taxon>Rubellimicrobium</taxon>
    </lineage>
</organism>
<dbReference type="Pfam" id="PF08448">
    <property type="entry name" value="PAS_4"/>
    <property type="match status" value="1"/>
</dbReference>
<dbReference type="PANTHER" id="PTHR43214">
    <property type="entry name" value="TWO-COMPONENT RESPONSE REGULATOR"/>
    <property type="match status" value="1"/>
</dbReference>
<dbReference type="PROSITE" id="PS00622">
    <property type="entry name" value="HTH_LUXR_1"/>
    <property type="match status" value="1"/>
</dbReference>
<dbReference type="InterPro" id="IPR000700">
    <property type="entry name" value="PAS-assoc_C"/>
</dbReference>
<feature type="domain" description="PAS" evidence="3">
    <location>
        <begin position="259"/>
        <end position="307"/>
    </location>
</feature>
<dbReference type="Gene3D" id="1.10.10.10">
    <property type="entry name" value="Winged helix-like DNA-binding domain superfamily/Winged helix DNA-binding domain"/>
    <property type="match status" value="1"/>
</dbReference>
<dbReference type="InterPro" id="IPR000792">
    <property type="entry name" value="Tscrpt_reg_LuxR_C"/>
</dbReference>
<dbReference type="NCBIfam" id="TIGR00229">
    <property type="entry name" value="sensory_box"/>
    <property type="match status" value="2"/>
</dbReference>
<dbReference type="PANTHER" id="PTHR43214:SF38">
    <property type="entry name" value="NITRATE_NITRITE RESPONSE REGULATOR PROTEIN NARL"/>
    <property type="match status" value="1"/>
</dbReference>
<dbReference type="InterPro" id="IPR000014">
    <property type="entry name" value="PAS"/>
</dbReference>
<dbReference type="Pfam" id="PF13426">
    <property type="entry name" value="PAS_9"/>
    <property type="match status" value="2"/>
</dbReference>
<sequence length="501" mass="54612">MTDDATRAQLERIIEGLAEGVILIEPDQRISYANLAALRMHGATNLAALGDTVAAYRATYVLTDGAHRPASGRHPIERVVSGEAVDDVVVHVTRADAPEVEWAHRLRSLAMTDASGAPDLLVVIVTDVSEQVEAEARFEATFAANPAPSLICRLADQRFVKVNEGFLELTGLRRDEILGRSLHEVDVLARAERRDLALERLRAGQTIPQMEACLAVPADAEKLVIVAGQPIEMGDEPCLLFTFADLEPRRRAEAALRHSEERFVTCFRLAPVPLAVVAAKGTRFVEVNEAFCALTGLKTPDAVGRSLAEVGLWAEAGARRSFERAFAATGQVRSLETRLRTKDGAEFDALVAADAVRLGDEPSLLLAIQDVSERRRSEAELMAAIEAVMADASWFSQAVVEKLAELRHPQRTGREGAVAGLAELTGREREVLGLICRGLGNAEIGQRLKVSSNTVKNHLASLYRKLGVNRRSALIVWARERGFGDGEVPPRRTRRTSLPKD</sequence>
<dbReference type="InterPro" id="IPR013656">
    <property type="entry name" value="PAS_4"/>
</dbReference>
<feature type="domain" description="PAC" evidence="4">
    <location>
        <begin position="333"/>
        <end position="383"/>
    </location>
</feature>
<reference evidence="6" key="1">
    <citation type="journal article" date="2019" name="Int. J. Syst. Evol. Microbiol.">
        <title>The Global Catalogue of Microorganisms (GCM) 10K type strain sequencing project: providing services to taxonomists for standard genome sequencing and annotation.</title>
        <authorList>
            <consortium name="The Broad Institute Genomics Platform"/>
            <consortium name="The Broad Institute Genome Sequencing Center for Infectious Disease"/>
            <person name="Wu L."/>
            <person name="Ma J."/>
        </authorList>
    </citation>
    <scope>NUCLEOTIDE SEQUENCE [LARGE SCALE GENOMIC DNA]</scope>
    <source>
        <strain evidence="6">KACC 11588</strain>
    </source>
</reference>
<dbReference type="InterPro" id="IPR016032">
    <property type="entry name" value="Sig_transdc_resp-reg_C-effctor"/>
</dbReference>
<dbReference type="PRINTS" id="PR00038">
    <property type="entry name" value="HTHLUXR"/>
</dbReference>
<dbReference type="PROSITE" id="PS50113">
    <property type="entry name" value="PAC"/>
    <property type="match status" value="1"/>
</dbReference>